<feature type="transmembrane region" description="Helical" evidence="5">
    <location>
        <begin position="370"/>
        <end position="394"/>
    </location>
</feature>
<feature type="transmembrane region" description="Helical" evidence="5">
    <location>
        <begin position="464"/>
        <end position="486"/>
    </location>
</feature>
<feature type="transmembrane region" description="Helical" evidence="5">
    <location>
        <begin position="333"/>
        <end position="358"/>
    </location>
</feature>
<evidence type="ECO:0000256" key="1">
    <source>
        <dbReference type="ARBA" id="ARBA00004141"/>
    </source>
</evidence>
<protein>
    <recommendedName>
        <fullName evidence="5">Phosphatidylinositol-glycan biosynthesis class W protein</fullName>
        <ecNumber evidence="5">2.3.-.-</ecNumber>
    </recommendedName>
</protein>
<evidence type="ECO:0000256" key="5">
    <source>
        <dbReference type="RuleBase" id="RU280819"/>
    </source>
</evidence>
<evidence type="ECO:0000313" key="7">
    <source>
        <dbReference type="Proteomes" id="UP000694523"/>
    </source>
</evidence>
<evidence type="ECO:0000256" key="2">
    <source>
        <dbReference type="ARBA" id="ARBA00022692"/>
    </source>
</evidence>
<feature type="transmembrane region" description="Helical" evidence="5">
    <location>
        <begin position="202"/>
        <end position="222"/>
    </location>
</feature>
<name>A0A8C6S7W6_9GOBI</name>
<keyword evidence="5" id="KW-0012">Acyltransferase</keyword>
<dbReference type="GO" id="GO:0006506">
    <property type="term" value="P:GPI anchor biosynthetic process"/>
    <property type="evidence" value="ECO:0007669"/>
    <property type="project" value="UniProtKB-UniPathway"/>
</dbReference>
<keyword evidence="4 5" id="KW-0472">Membrane</keyword>
<dbReference type="PANTHER" id="PTHR20661:SF0">
    <property type="entry name" value="PHOSPHATIDYLINOSITOL-GLYCAN BIOSYNTHESIS CLASS W PROTEIN"/>
    <property type="match status" value="1"/>
</dbReference>
<dbReference type="InterPro" id="IPR009447">
    <property type="entry name" value="PIGW/GWT1"/>
</dbReference>
<dbReference type="UniPathway" id="UPA00196"/>
<proteinExistence type="inferred from homology"/>
<feature type="transmembrane region" description="Helical" evidence="5">
    <location>
        <begin position="135"/>
        <end position="153"/>
    </location>
</feature>
<accession>A0A8C6S7W6</accession>
<dbReference type="PIRSF" id="PIRSF017321">
    <property type="entry name" value="GWT1"/>
    <property type="match status" value="1"/>
</dbReference>
<dbReference type="Ensembl" id="ENSNMLT00000002624.1">
    <property type="protein sequence ID" value="ENSNMLP00000002275.1"/>
    <property type="gene ID" value="ENSNMLG00000001702.1"/>
</dbReference>
<feature type="transmembrane region" description="Helical" evidence="5">
    <location>
        <begin position="69"/>
        <end position="102"/>
    </location>
</feature>
<evidence type="ECO:0000256" key="3">
    <source>
        <dbReference type="ARBA" id="ARBA00022989"/>
    </source>
</evidence>
<evidence type="ECO:0000313" key="6">
    <source>
        <dbReference type="Ensembl" id="ENSNMLP00000002275.1"/>
    </source>
</evidence>
<feature type="transmembrane region" description="Helical" evidence="5">
    <location>
        <begin position="302"/>
        <end position="321"/>
    </location>
</feature>
<comment type="similarity">
    <text evidence="5">Belongs to the PIGW family.</text>
</comment>
<keyword evidence="5" id="KW-0808">Transferase</keyword>
<dbReference type="GO" id="GO:0072659">
    <property type="term" value="P:protein localization to plasma membrane"/>
    <property type="evidence" value="ECO:0007669"/>
    <property type="project" value="TreeGrafter"/>
</dbReference>
<dbReference type="GO" id="GO:0032216">
    <property type="term" value="F:glucosaminyl-phosphatidylinositol O-acyltransferase activity"/>
    <property type="evidence" value="ECO:0007669"/>
    <property type="project" value="TreeGrafter"/>
</dbReference>
<comment type="pathway">
    <text evidence="5">Glycolipid biosynthesis; glycosylphosphatidylinositol-anchor biosynthesis.</text>
</comment>
<keyword evidence="3 5" id="KW-1133">Transmembrane helix</keyword>
<dbReference type="GO" id="GO:0005789">
    <property type="term" value="C:endoplasmic reticulum membrane"/>
    <property type="evidence" value="ECO:0007669"/>
    <property type="project" value="UniProtKB-SubCell"/>
</dbReference>
<comment type="subcellular location">
    <subcellularLocation>
        <location evidence="5">Endoplasmic reticulum membrane</location>
        <topology evidence="5">Multi-pass membrane protein</topology>
    </subcellularLocation>
    <subcellularLocation>
        <location evidence="1">Membrane</location>
        <topology evidence="1">Multi-pass membrane protein</topology>
    </subcellularLocation>
</comment>
<dbReference type="EC" id="2.3.-.-" evidence="5"/>
<dbReference type="Proteomes" id="UP000694523">
    <property type="component" value="Unplaced"/>
</dbReference>
<keyword evidence="7" id="KW-1185">Reference proteome</keyword>
<reference evidence="6" key="2">
    <citation type="submission" date="2025-09" db="UniProtKB">
        <authorList>
            <consortium name="Ensembl"/>
        </authorList>
    </citation>
    <scope>IDENTIFICATION</scope>
</reference>
<comment type="function">
    <text evidence="5">A acetyltransferase, which acetylates the inositol ring of phosphatidylinositol during biosynthesis of GPI-anchor.</text>
</comment>
<organism evidence="6 7">
    <name type="scientific">Neogobius melanostomus</name>
    <name type="common">round goby</name>
    <dbReference type="NCBI Taxonomy" id="47308"/>
    <lineage>
        <taxon>Eukaryota</taxon>
        <taxon>Metazoa</taxon>
        <taxon>Chordata</taxon>
        <taxon>Craniata</taxon>
        <taxon>Vertebrata</taxon>
        <taxon>Euteleostomi</taxon>
        <taxon>Actinopterygii</taxon>
        <taxon>Neopterygii</taxon>
        <taxon>Teleostei</taxon>
        <taxon>Neoteleostei</taxon>
        <taxon>Acanthomorphata</taxon>
        <taxon>Gobiaria</taxon>
        <taxon>Gobiiformes</taxon>
        <taxon>Gobioidei</taxon>
        <taxon>Gobiidae</taxon>
        <taxon>Benthophilinae</taxon>
        <taxon>Neogobiini</taxon>
        <taxon>Neogobius</taxon>
    </lineage>
</organism>
<keyword evidence="5" id="KW-0256">Endoplasmic reticulum</keyword>
<keyword evidence="2 5" id="KW-0812">Transmembrane</keyword>
<feature type="transmembrane region" description="Helical" evidence="5">
    <location>
        <begin position="165"/>
        <end position="182"/>
    </location>
</feature>
<feature type="transmembrane region" description="Helical" evidence="5">
    <location>
        <begin position="262"/>
        <end position="281"/>
    </location>
</feature>
<evidence type="ECO:0000256" key="4">
    <source>
        <dbReference type="ARBA" id="ARBA00023136"/>
    </source>
</evidence>
<feature type="transmembrane region" description="Helical" evidence="5">
    <location>
        <begin position="234"/>
        <end position="256"/>
    </location>
</feature>
<reference evidence="6" key="1">
    <citation type="submission" date="2025-08" db="UniProtKB">
        <authorList>
            <consortium name="Ensembl"/>
        </authorList>
    </citation>
    <scope>IDENTIFICATION</scope>
</reference>
<dbReference type="Pfam" id="PF06423">
    <property type="entry name" value="GWT1"/>
    <property type="match status" value="1"/>
</dbReference>
<sequence>MAMSQKELKEKFVSNLNGTNLVEVALGSSLSPLCLLNRGLLMILCHKGLAALPVSAQSSLRLLFDYTALILPLVLSCTILSDFLFQVVTGVCLVSVCMLVYISHTSTRSLGWRTKTFLESQLQFEQVPFVTNFRVFVNLMTAISILAVDFAVFPRRYAKTETYGTGVMDFGVGGFVFANALICPEARSKTIPGFKLKFITKQLVSVWPLVVMGLGRLISVKITGYHEHVTEYGVHWNFFFTLALVRVVASIVLAVLPVNQCWFFALVIALMYQFILDTTGLKEFILHNNDRDYGFIHANREGIFSLAGYVAIYFAGVHVGQYVMQQRLTVKEWLRAIFCLSVSGFVLYATVCLCQILLEPVSRRMANLPFCLWSVAQSLFFLSSIGLVDLLLVFSKSTSGVHCVPSSWSLCNKRADSSSVKNTVNTMCLVQAVNRNQLIFFLLSNVMTGITNSVVDTLTCSSDFSVYVLLTYMFINCVVIYVLHLYDVTIKFW</sequence>
<dbReference type="AlphaFoldDB" id="A0A8C6S7W6"/>
<dbReference type="PANTHER" id="PTHR20661">
    <property type="entry name" value="PHOSPHATIDYLINOSITOL-GLYCAN BIOSYNTHESIS CLASS W PROTEIN"/>
    <property type="match status" value="1"/>
</dbReference>
<keyword evidence="5" id="KW-0337">GPI-anchor biosynthesis</keyword>